<dbReference type="Proteomes" id="UP000318733">
    <property type="component" value="Unassembled WGS sequence"/>
</dbReference>
<protein>
    <recommendedName>
        <fullName evidence="2">histidine kinase</fullName>
        <ecNumber evidence="2">2.7.13.3</ecNumber>
    </recommendedName>
</protein>
<dbReference type="SMART" id="SM00091">
    <property type="entry name" value="PAS"/>
    <property type="match status" value="2"/>
</dbReference>
<keyword evidence="9" id="KW-1185">Reference proteome</keyword>
<dbReference type="InterPro" id="IPR000014">
    <property type="entry name" value="PAS"/>
</dbReference>
<evidence type="ECO:0000313" key="9">
    <source>
        <dbReference type="Proteomes" id="UP000318733"/>
    </source>
</evidence>
<feature type="domain" description="PAC" evidence="7">
    <location>
        <begin position="545"/>
        <end position="597"/>
    </location>
</feature>
<dbReference type="Pfam" id="PF13185">
    <property type="entry name" value="GAF_2"/>
    <property type="match status" value="1"/>
</dbReference>
<name>A0A556MVY9_9SPHI</name>
<dbReference type="GO" id="GO:0000155">
    <property type="term" value="F:phosphorelay sensor kinase activity"/>
    <property type="evidence" value="ECO:0007669"/>
    <property type="project" value="InterPro"/>
</dbReference>
<reference evidence="8 9" key="1">
    <citation type="submission" date="2019-07" db="EMBL/GenBank/DDBJ databases">
        <authorList>
            <person name="Huq M.A."/>
        </authorList>
    </citation>
    <scope>NUCLEOTIDE SEQUENCE [LARGE SCALE GENOMIC DNA]</scope>
    <source>
        <strain evidence="8 9">MAH-19</strain>
    </source>
</reference>
<feature type="domain" description="PAS" evidence="6">
    <location>
        <begin position="469"/>
        <end position="541"/>
    </location>
</feature>
<dbReference type="EC" id="2.7.13.3" evidence="2"/>
<dbReference type="SUPFAM" id="SSF55785">
    <property type="entry name" value="PYP-like sensor domain (PAS domain)"/>
    <property type="match status" value="2"/>
</dbReference>
<dbReference type="InterPro" id="IPR001610">
    <property type="entry name" value="PAC"/>
</dbReference>
<dbReference type="InterPro" id="IPR013655">
    <property type="entry name" value="PAS_fold_3"/>
</dbReference>
<feature type="domain" description="PAS" evidence="6">
    <location>
        <begin position="178"/>
        <end position="234"/>
    </location>
</feature>
<dbReference type="PANTHER" id="PTHR43304:SF1">
    <property type="entry name" value="PAC DOMAIN-CONTAINING PROTEIN"/>
    <property type="match status" value="1"/>
</dbReference>
<proteinExistence type="predicted"/>
<dbReference type="InterPro" id="IPR003018">
    <property type="entry name" value="GAF"/>
</dbReference>
<dbReference type="SMART" id="SM00086">
    <property type="entry name" value="PAC"/>
    <property type="match status" value="1"/>
</dbReference>
<evidence type="ECO:0000256" key="5">
    <source>
        <dbReference type="ARBA" id="ARBA00022777"/>
    </source>
</evidence>
<dbReference type="SUPFAM" id="SSF55781">
    <property type="entry name" value="GAF domain-like"/>
    <property type="match status" value="1"/>
</dbReference>
<keyword evidence="3" id="KW-0597">Phosphoprotein</keyword>
<dbReference type="PROSITE" id="PS50112">
    <property type="entry name" value="PAS"/>
    <property type="match status" value="2"/>
</dbReference>
<evidence type="ECO:0000256" key="4">
    <source>
        <dbReference type="ARBA" id="ARBA00022679"/>
    </source>
</evidence>
<comment type="catalytic activity">
    <reaction evidence="1">
        <text>ATP + protein L-histidine = ADP + protein N-phospho-L-histidine.</text>
        <dbReference type="EC" id="2.7.13.3"/>
    </reaction>
</comment>
<keyword evidence="4" id="KW-0808">Transferase</keyword>
<dbReference type="EMBL" id="VLPK01000001">
    <property type="protein sequence ID" value="TSJ44091.1"/>
    <property type="molecule type" value="Genomic_DNA"/>
</dbReference>
<dbReference type="SUPFAM" id="SSF47384">
    <property type="entry name" value="Homodimeric domain of signal transducing histidine kinase"/>
    <property type="match status" value="1"/>
</dbReference>
<dbReference type="NCBIfam" id="TIGR00229">
    <property type="entry name" value="sensory_box"/>
    <property type="match status" value="2"/>
</dbReference>
<gene>
    <name evidence="8" type="ORF">FO440_07925</name>
</gene>
<evidence type="ECO:0000259" key="6">
    <source>
        <dbReference type="PROSITE" id="PS50112"/>
    </source>
</evidence>
<organism evidence="8 9">
    <name type="scientific">Mucilaginibacter corticis</name>
    <dbReference type="NCBI Taxonomy" id="2597670"/>
    <lineage>
        <taxon>Bacteria</taxon>
        <taxon>Pseudomonadati</taxon>
        <taxon>Bacteroidota</taxon>
        <taxon>Sphingobacteriia</taxon>
        <taxon>Sphingobacteriales</taxon>
        <taxon>Sphingobacteriaceae</taxon>
        <taxon>Mucilaginibacter</taxon>
    </lineage>
</organism>
<dbReference type="Pfam" id="PF13426">
    <property type="entry name" value="PAS_9"/>
    <property type="match status" value="1"/>
</dbReference>
<keyword evidence="5" id="KW-0418">Kinase</keyword>
<evidence type="ECO:0000256" key="2">
    <source>
        <dbReference type="ARBA" id="ARBA00012438"/>
    </source>
</evidence>
<dbReference type="Gene3D" id="1.10.287.130">
    <property type="match status" value="1"/>
</dbReference>
<dbReference type="Pfam" id="PF08447">
    <property type="entry name" value="PAS_3"/>
    <property type="match status" value="1"/>
</dbReference>
<dbReference type="PROSITE" id="PS50113">
    <property type="entry name" value="PAC"/>
    <property type="match status" value="1"/>
</dbReference>
<dbReference type="InterPro" id="IPR036097">
    <property type="entry name" value="HisK_dim/P_sf"/>
</dbReference>
<dbReference type="InterPro" id="IPR000700">
    <property type="entry name" value="PAS-assoc_C"/>
</dbReference>
<comment type="caution">
    <text evidence="8">The sequence shown here is derived from an EMBL/GenBank/DDBJ whole genome shotgun (WGS) entry which is preliminary data.</text>
</comment>
<dbReference type="InterPro" id="IPR052162">
    <property type="entry name" value="Sensor_kinase/Photoreceptor"/>
</dbReference>
<sequence length="667" mass="75975">MRQTDLTYQLLNRYLKNGGEMGQLICGFDWEDTILGSPDDWPQSLLTTLGIIVNSKYPMFLWWGPELIQFYNDAFRPSLDKDGRHPTALGQRGEDCWHEVWPVIKPLIDQVMNGGEATWSVDQLIPIFRNGKMEDVYCTFNYSPVNGESGKTEGVLVICNETTDLVATMKAKEELKNSEEVYQILFTSSPLAKWVYDFKTLKILDVNDAALTRYGYTRSEFLNMTAMDLRPPEEIPNLMAARNVVDWGAGTIYPGTFIHQRKDKTKLQVEIWGARFLFKNTDALMVVANDITESLYYQKLDKLETKVLQINMKQDSNRHSVLMSYLSGIEEIHPGMLCSMQQVKNSQMFTLASPGLPKDFLDAVEGCKIGINAGSCGTAAFTRQKVIVTDIANDPRWADYRELAARFGLKACWSAPIFDKSGNVMATFANYFHEVRAPSEYEENTIKRACRILHVILENFQREELLKESNEKYVYATEATSDAIWDWDLQTEIISWGQGYKTIFGYDEGSGTGDKQTIAAHIHPEDVDRVLEGIGKAINSQQTNWHDEYRYIKQDGTCAYVIDKSVIIRNAGGKATRMVGAMQDITKQHQKEQMLKSLNEKLIEISWMQSHIIRAPLTRIMAIVQLIKDAKLTDSDRDEALEYLLISAYELDEVIKNITDKSIMVLK</sequence>
<accession>A0A556MVY9</accession>
<dbReference type="PANTHER" id="PTHR43304">
    <property type="entry name" value="PHYTOCHROME-LIKE PROTEIN CPH1"/>
    <property type="match status" value="1"/>
</dbReference>
<evidence type="ECO:0000259" key="7">
    <source>
        <dbReference type="PROSITE" id="PS50113"/>
    </source>
</evidence>
<dbReference type="InterPro" id="IPR029016">
    <property type="entry name" value="GAF-like_dom_sf"/>
</dbReference>
<evidence type="ECO:0000313" key="8">
    <source>
        <dbReference type="EMBL" id="TSJ44091.1"/>
    </source>
</evidence>
<dbReference type="Gene3D" id="3.30.450.20">
    <property type="entry name" value="PAS domain"/>
    <property type="match status" value="3"/>
</dbReference>
<dbReference type="InterPro" id="IPR035965">
    <property type="entry name" value="PAS-like_dom_sf"/>
</dbReference>
<dbReference type="OrthoDB" id="6231665at2"/>
<dbReference type="CDD" id="cd00130">
    <property type="entry name" value="PAS"/>
    <property type="match status" value="2"/>
</dbReference>
<dbReference type="AlphaFoldDB" id="A0A556MVY9"/>
<dbReference type="RefSeq" id="WP_144247655.1">
    <property type="nucleotide sequence ID" value="NZ_VLPK01000001.1"/>
</dbReference>
<evidence type="ECO:0000256" key="3">
    <source>
        <dbReference type="ARBA" id="ARBA00022553"/>
    </source>
</evidence>
<dbReference type="Gene3D" id="3.30.450.40">
    <property type="match status" value="1"/>
</dbReference>
<evidence type="ECO:0000256" key="1">
    <source>
        <dbReference type="ARBA" id="ARBA00000085"/>
    </source>
</evidence>